<name>A0A6D2IEW8_9BRAS</name>
<proteinExistence type="predicted"/>
<accession>A0A6D2IEW8</accession>
<dbReference type="SUPFAM" id="SSF57933">
    <property type="entry name" value="TAZ domain"/>
    <property type="match status" value="2"/>
</dbReference>
<dbReference type="Pfam" id="PF00569">
    <property type="entry name" value="ZZ"/>
    <property type="match status" value="1"/>
</dbReference>
<evidence type="ECO:0000259" key="19">
    <source>
        <dbReference type="PROSITE" id="PS51727"/>
    </source>
</evidence>
<dbReference type="CDD" id="cd15614">
    <property type="entry name" value="PHD_HAC_like"/>
    <property type="match status" value="1"/>
</dbReference>
<evidence type="ECO:0000256" key="15">
    <source>
        <dbReference type="PROSITE-ProRule" id="PRU00228"/>
    </source>
</evidence>
<dbReference type="InterPro" id="IPR013083">
    <property type="entry name" value="Znf_RING/FYVE/PHD"/>
</dbReference>
<gene>
    <name evidence="20" type="ORF">MERR_LOCUS14650</name>
</gene>
<evidence type="ECO:0000256" key="8">
    <source>
        <dbReference type="ARBA" id="ARBA00022853"/>
    </source>
</evidence>
<dbReference type="Proteomes" id="UP000467841">
    <property type="component" value="Unassembled WGS sequence"/>
</dbReference>
<dbReference type="OrthoDB" id="899at2759"/>
<keyword evidence="21" id="KW-1185">Reference proteome</keyword>
<evidence type="ECO:0000256" key="6">
    <source>
        <dbReference type="ARBA" id="ARBA00022771"/>
    </source>
</evidence>
<keyword evidence="11" id="KW-0804">Transcription</keyword>
<dbReference type="PANTHER" id="PTHR13808:SF1">
    <property type="entry name" value="HISTONE ACETYLTRANSFERASE"/>
    <property type="match status" value="1"/>
</dbReference>
<comment type="subcellular location">
    <subcellularLocation>
        <location evidence="2">Nucleus</location>
    </subcellularLocation>
</comment>
<evidence type="ECO:0000256" key="5">
    <source>
        <dbReference type="ARBA" id="ARBA00022723"/>
    </source>
</evidence>
<feature type="region of interest" description="Disordered" evidence="16">
    <location>
        <begin position="1"/>
        <end position="24"/>
    </location>
</feature>
<keyword evidence="9" id="KW-0805">Transcription regulation</keyword>
<dbReference type="GO" id="GO:0005667">
    <property type="term" value="C:transcription regulator complex"/>
    <property type="evidence" value="ECO:0007669"/>
    <property type="project" value="TreeGrafter"/>
</dbReference>
<feature type="domain" description="CBP/p300-type HAT" evidence="19">
    <location>
        <begin position="823"/>
        <end position="1265"/>
    </location>
</feature>
<evidence type="ECO:0000259" key="18">
    <source>
        <dbReference type="PROSITE" id="PS50135"/>
    </source>
</evidence>
<evidence type="ECO:0000256" key="7">
    <source>
        <dbReference type="ARBA" id="ARBA00022833"/>
    </source>
</evidence>
<evidence type="ECO:0000256" key="1">
    <source>
        <dbReference type="ARBA" id="ARBA00002581"/>
    </source>
</evidence>
<feature type="region of interest" description="Disordered" evidence="16">
    <location>
        <begin position="574"/>
        <end position="597"/>
    </location>
</feature>
<dbReference type="InterPro" id="IPR019786">
    <property type="entry name" value="Zinc_finger_PHD-type_CS"/>
</dbReference>
<feature type="domain" description="ZZ-type" evidence="18">
    <location>
        <begin position="1267"/>
        <end position="1319"/>
    </location>
</feature>
<dbReference type="GO" id="GO:0031490">
    <property type="term" value="F:chromatin DNA binding"/>
    <property type="evidence" value="ECO:0007669"/>
    <property type="project" value="TreeGrafter"/>
</dbReference>
<evidence type="ECO:0000256" key="4">
    <source>
        <dbReference type="ARBA" id="ARBA00022679"/>
    </source>
</evidence>
<evidence type="ECO:0000256" key="13">
    <source>
        <dbReference type="ARBA" id="ARBA00023315"/>
    </source>
</evidence>
<dbReference type="InterPro" id="IPR000197">
    <property type="entry name" value="Znf_TAZ"/>
</dbReference>
<dbReference type="InterPro" id="IPR013178">
    <property type="entry name" value="Histone_AcTrfase_Rtt109/CBP"/>
</dbReference>
<dbReference type="GO" id="GO:0000123">
    <property type="term" value="C:histone acetyltransferase complex"/>
    <property type="evidence" value="ECO:0007669"/>
    <property type="project" value="TreeGrafter"/>
</dbReference>
<feature type="domain" description="ZZ-type" evidence="18">
    <location>
        <begin position="1147"/>
        <end position="1210"/>
    </location>
</feature>
<comment type="catalytic activity">
    <reaction evidence="14">
        <text>L-lysyl-[protein] + acetyl-CoA = N(6)-acetyl-L-lysyl-[protein] + CoA + H(+)</text>
        <dbReference type="Rhea" id="RHEA:45948"/>
        <dbReference type="Rhea" id="RHEA-COMP:9752"/>
        <dbReference type="Rhea" id="RHEA-COMP:10731"/>
        <dbReference type="ChEBI" id="CHEBI:15378"/>
        <dbReference type="ChEBI" id="CHEBI:29969"/>
        <dbReference type="ChEBI" id="CHEBI:57287"/>
        <dbReference type="ChEBI" id="CHEBI:57288"/>
        <dbReference type="ChEBI" id="CHEBI:61930"/>
        <dbReference type="EC" id="2.3.1.48"/>
    </reaction>
</comment>
<dbReference type="Gene3D" id="1.20.1020.10">
    <property type="entry name" value="TAZ domain"/>
    <property type="match status" value="2"/>
</dbReference>
<feature type="region of interest" description="Disordered" evidence="16">
    <location>
        <begin position="368"/>
        <end position="413"/>
    </location>
</feature>
<dbReference type="GO" id="GO:0004402">
    <property type="term" value="F:histone acetyltransferase activity"/>
    <property type="evidence" value="ECO:0007669"/>
    <property type="project" value="InterPro"/>
</dbReference>
<organism evidence="20 21">
    <name type="scientific">Microthlaspi erraticum</name>
    <dbReference type="NCBI Taxonomy" id="1685480"/>
    <lineage>
        <taxon>Eukaryota</taxon>
        <taxon>Viridiplantae</taxon>
        <taxon>Streptophyta</taxon>
        <taxon>Embryophyta</taxon>
        <taxon>Tracheophyta</taxon>
        <taxon>Spermatophyta</taxon>
        <taxon>Magnoliopsida</taxon>
        <taxon>eudicotyledons</taxon>
        <taxon>Gunneridae</taxon>
        <taxon>Pentapetalae</taxon>
        <taxon>rosids</taxon>
        <taxon>malvids</taxon>
        <taxon>Brassicales</taxon>
        <taxon>Brassicaceae</taxon>
        <taxon>Coluteocarpeae</taxon>
        <taxon>Microthlaspi</taxon>
    </lineage>
</organism>
<dbReference type="InterPro" id="IPR031162">
    <property type="entry name" value="CBP_P300_HAT"/>
</dbReference>
<dbReference type="Pfam" id="PF08214">
    <property type="entry name" value="HAT_KAT11"/>
    <property type="match status" value="1"/>
</dbReference>
<feature type="compositionally biased region" description="Polar residues" evidence="16">
    <location>
        <begin position="386"/>
        <end position="412"/>
    </location>
</feature>
<dbReference type="EMBL" id="CACVBM020001055">
    <property type="protein sequence ID" value="CAA7027415.1"/>
    <property type="molecule type" value="Genomic_DNA"/>
</dbReference>
<keyword evidence="7" id="KW-0862">Zinc</keyword>
<dbReference type="Pfam" id="PF02135">
    <property type="entry name" value="zf-TAZ"/>
    <property type="match status" value="2"/>
</dbReference>
<sequence>MAEGENMNVVPEPPEMPNSLVSPQQNQNHSYIVKLRRATLARIFAIVTRKLSARKDSPSASQQKYIAITKFVEHALLKMTTSLRDYSDPRYLELRVEQILRDHRGRALSSHASRGISSSSPHQTIHATFPTSNTTTPFNNLNFTPPTFQSGGGFPISNITPGSDLQRHHTANYHQMVEPLSRPNNTHQFTTSITSGICTTKNTVPLPPRPLMQPVDQFQAASQMHRYFMTDPLCSTNLYGVAQDTIPLHPNPMPRVDANPIATNHSNPLLLRNTSFQSAYTNYHQNMVSHGFHQQHQGVEHSHPGQFPKQDPLLPYKDAYQTQPATPGPSLDIYKEALQQHANNPFKPSKLPYQHNALAQHQYFGTHLSHATPLGSSPSFPPPPRNQSASVLLQRPQSSLQNSAQLSETNSNGDREHVVVNLCQTTPTQPQVFHHCSSAIAPVISAQAVSALDGKQVNGEDGDREIRDQRRWILFMIHARTCSATEDKCASKHCSLAKKLVMHTERCKIPDCTYPRCQKTKRWLLHCNECKDKSCPVCVYVKEFYKKKKSTSLQAYKKRGNADDNLQPSIKRLKIDQPSQNTTPEMKSNSSSVDDCKSEVKPMDIDVPVTRELEKHVAEDKTICLDEVSAPKEQNVEVVDESKMEISSLVELFTTEQVQEHIRGLRQWVGQSKSKADKNRAMGCSMSANACQLCGVERLVFEPIPIYCSPCGVRIKRNAVHYSAAAGESRHHVCAHCYNEARENSVSVDGTCIPKTSLEKKKNDEQIGEGWVQCDKCEAWQHQICGLFNSRRNHGEATKYTCPNCYIQEVEEGQRRPLPHSAIPGANSLPVTSLSNHIEQRLFTNLSKERHERARLQGKRYEEVPGAESLAVRVVASVDKVLEVKERFLELFREENYPSEFPYKSKVILLFQKIESVEVCLFGMFVQEFGTECGAPNERRVYISYLDSVKYFRPEVRTVSGEALRTFVYHQILIGYLDYCKKRGFTSCYIWACPPLKGEDYILYCHPEIQKTPKTDKLREWYLAMLKKASKEGVVVEYTNLYDQFFVQSGECRANVSAARLPYFDGDYWPGVAEDLLQQMSQEDDDGTTTTTNKLNRKGLTKKVISKRALRAVGQLDLSVNASKDRLMMQKLGEIICPMKEDFIMVHLQHCCKHCCTPMVSGNRWVCNHCKNFQICDKCNEGEQKRAEEERHPINQKQKHTLFPVAIEDVPTKIEEKDENMESEIFDNRQAFLSLCQGNNYQYDTLRRAKHSSMMILYHLHNPTAPAFPTTCTICQQEIENAQGWRCQVCTSYDVCNACYSKASFNHPHDLISRSSATETSVQENGQANQNYQIMLQKIKEVLIHVPTCRSTRCQNRWCHGVKMLLRHCVACKSPAGCRPCKKLWNIIRLHARHCRDSQCTVFKCREFKANSSRQQKQSDKRRRAAVMEMMRKRAAEATHTC</sequence>
<dbReference type="PROSITE" id="PS01357">
    <property type="entry name" value="ZF_ZZ_1"/>
    <property type="match status" value="1"/>
</dbReference>
<evidence type="ECO:0000256" key="2">
    <source>
        <dbReference type="ARBA" id="ARBA00004123"/>
    </source>
</evidence>
<dbReference type="GO" id="GO:0005634">
    <property type="term" value="C:nucleus"/>
    <property type="evidence" value="ECO:0007669"/>
    <property type="project" value="UniProtKB-SubCell"/>
</dbReference>
<dbReference type="PROSITE" id="PS50135">
    <property type="entry name" value="ZF_ZZ_2"/>
    <property type="match status" value="2"/>
</dbReference>
<dbReference type="GO" id="GO:0045944">
    <property type="term" value="P:positive regulation of transcription by RNA polymerase II"/>
    <property type="evidence" value="ECO:0007669"/>
    <property type="project" value="TreeGrafter"/>
</dbReference>
<dbReference type="FunFam" id="3.30.60.90:FF:000022">
    <property type="entry name" value="Histone acetyltransferase of the CBP family 12"/>
    <property type="match status" value="1"/>
</dbReference>
<dbReference type="PROSITE" id="PS51727">
    <property type="entry name" value="CBP_P300_HAT"/>
    <property type="match status" value="1"/>
</dbReference>
<evidence type="ECO:0000256" key="10">
    <source>
        <dbReference type="ARBA" id="ARBA00023159"/>
    </source>
</evidence>
<evidence type="ECO:0000256" key="9">
    <source>
        <dbReference type="ARBA" id="ARBA00023015"/>
    </source>
</evidence>
<dbReference type="SUPFAM" id="SSF57903">
    <property type="entry name" value="FYVE/PHD zinc finger"/>
    <property type="match status" value="1"/>
</dbReference>
<dbReference type="SUPFAM" id="SSF57850">
    <property type="entry name" value="RING/U-box"/>
    <property type="match status" value="2"/>
</dbReference>
<dbReference type="EC" id="2.3.1.48" evidence="3"/>
<evidence type="ECO:0000259" key="17">
    <source>
        <dbReference type="PROSITE" id="PS50134"/>
    </source>
</evidence>
<dbReference type="SMART" id="SM00291">
    <property type="entry name" value="ZnF_ZZ"/>
    <property type="match status" value="2"/>
</dbReference>
<feature type="domain" description="TAZ-type" evidence="17">
    <location>
        <begin position="1329"/>
        <end position="1408"/>
    </location>
</feature>
<comment type="caution">
    <text evidence="20">The sequence shown here is derived from an EMBL/GenBank/DDBJ whole genome shotgun (WGS) entry which is preliminary data.</text>
</comment>
<dbReference type="PROSITE" id="PS01359">
    <property type="entry name" value="ZF_PHD_1"/>
    <property type="match status" value="1"/>
</dbReference>
<dbReference type="SMART" id="SM00551">
    <property type="entry name" value="ZnF_TAZ"/>
    <property type="match status" value="2"/>
</dbReference>
<keyword evidence="12" id="KW-0539">Nucleus</keyword>
<evidence type="ECO:0000313" key="20">
    <source>
        <dbReference type="EMBL" id="CAA7027415.1"/>
    </source>
</evidence>
<dbReference type="InterPro" id="IPR035898">
    <property type="entry name" value="TAZ_dom_sf"/>
</dbReference>
<protein>
    <recommendedName>
        <fullName evidence="3">histone acetyltransferase</fullName>
        <ecNumber evidence="3">2.3.1.48</ecNumber>
    </recommendedName>
</protein>
<feature type="domain" description="TAZ-type" evidence="17">
    <location>
        <begin position="460"/>
        <end position="541"/>
    </location>
</feature>
<keyword evidence="8" id="KW-0156">Chromatin regulator</keyword>
<evidence type="ECO:0000256" key="11">
    <source>
        <dbReference type="ARBA" id="ARBA00023163"/>
    </source>
</evidence>
<dbReference type="GO" id="GO:0008270">
    <property type="term" value="F:zinc ion binding"/>
    <property type="evidence" value="ECO:0007669"/>
    <property type="project" value="UniProtKB-KW"/>
</dbReference>
<dbReference type="SMART" id="SM01250">
    <property type="entry name" value="KAT11"/>
    <property type="match status" value="1"/>
</dbReference>
<keyword evidence="4" id="KW-0808">Transferase</keyword>
<dbReference type="Gene3D" id="3.30.40.10">
    <property type="entry name" value="Zinc/RING finger domain, C3HC4 (zinc finger)"/>
    <property type="match status" value="1"/>
</dbReference>
<evidence type="ECO:0000313" key="21">
    <source>
        <dbReference type="Proteomes" id="UP000467841"/>
    </source>
</evidence>
<evidence type="ECO:0000256" key="16">
    <source>
        <dbReference type="SAM" id="MobiDB-lite"/>
    </source>
</evidence>
<dbReference type="InterPro" id="IPR043145">
    <property type="entry name" value="Znf_ZZ_sf"/>
</dbReference>
<dbReference type="Pfam" id="PF00628">
    <property type="entry name" value="PHD"/>
    <property type="match status" value="1"/>
</dbReference>
<dbReference type="InterPro" id="IPR000433">
    <property type="entry name" value="Znf_ZZ"/>
</dbReference>
<keyword evidence="6 15" id="KW-0863">Zinc-finger</keyword>
<evidence type="ECO:0000256" key="12">
    <source>
        <dbReference type="ARBA" id="ARBA00023242"/>
    </source>
</evidence>
<dbReference type="PANTHER" id="PTHR13808">
    <property type="entry name" value="CBP/P300-RELATED"/>
    <property type="match status" value="1"/>
</dbReference>
<keyword evidence="10" id="KW-0010">Activator</keyword>
<dbReference type="Gene3D" id="3.30.60.90">
    <property type="match status" value="1"/>
</dbReference>
<keyword evidence="13" id="KW-0012">Acyltransferase</keyword>
<dbReference type="GO" id="GO:0003713">
    <property type="term" value="F:transcription coactivator activity"/>
    <property type="evidence" value="ECO:0007669"/>
    <property type="project" value="TreeGrafter"/>
</dbReference>
<dbReference type="InterPro" id="IPR011011">
    <property type="entry name" value="Znf_FYVE_PHD"/>
</dbReference>
<reference evidence="20" key="1">
    <citation type="submission" date="2020-01" db="EMBL/GenBank/DDBJ databases">
        <authorList>
            <person name="Mishra B."/>
        </authorList>
    </citation>
    <scope>NUCLEOTIDE SEQUENCE [LARGE SCALE GENOMIC DNA]</scope>
</reference>
<feature type="compositionally biased region" description="Polar residues" evidence="16">
    <location>
        <begin position="577"/>
        <end position="593"/>
    </location>
</feature>
<dbReference type="InterPro" id="IPR019787">
    <property type="entry name" value="Znf_PHD-finger"/>
</dbReference>
<comment type="function">
    <text evidence="1">Acetyltransferase enzyme. Acetylates histones, giving a specific tag for transcriptional activation.</text>
</comment>
<evidence type="ECO:0000256" key="14">
    <source>
        <dbReference type="ARBA" id="ARBA00048017"/>
    </source>
</evidence>
<dbReference type="PROSITE" id="PS50134">
    <property type="entry name" value="ZF_TAZ"/>
    <property type="match status" value="2"/>
</dbReference>
<keyword evidence="5" id="KW-0479">Metal-binding</keyword>
<evidence type="ECO:0000256" key="3">
    <source>
        <dbReference type="ARBA" id="ARBA00013184"/>
    </source>
</evidence>